<accession>A0A975H571</accession>
<evidence type="ECO:0000256" key="2">
    <source>
        <dbReference type="ARBA" id="ARBA00022692"/>
    </source>
</evidence>
<dbReference type="GO" id="GO:0005886">
    <property type="term" value="C:plasma membrane"/>
    <property type="evidence" value="ECO:0007669"/>
    <property type="project" value="InterPro"/>
</dbReference>
<name>A0A975H571_9BURK</name>
<feature type="compositionally biased region" description="Low complexity" evidence="5">
    <location>
        <begin position="1070"/>
        <end position="1082"/>
    </location>
</feature>
<proteinExistence type="predicted"/>
<feature type="region of interest" description="Disordered" evidence="5">
    <location>
        <begin position="1058"/>
        <end position="1095"/>
    </location>
</feature>
<organism evidence="7 8">
    <name type="scientific">Ottowia testudinis</name>
    <dbReference type="NCBI Taxonomy" id="2816950"/>
    <lineage>
        <taxon>Bacteria</taxon>
        <taxon>Pseudomonadati</taxon>
        <taxon>Pseudomonadota</taxon>
        <taxon>Betaproteobacteria</taxon>
        <taxon>Burkholderiales</taxon>
        <taxon>Comamonadaceae</taxon>
        <taxon>Ottowia</taxon>
    </lineage>
</organism>
<gene>
    <name evidence="7" type="ORF">J1M35_16420</name>
</gene>
<evidence type="ECO:0000313" key="8">
    <source>
        <dbReference type="Proteomes" id="UP000663903"/>
    </source>
</evidence>
<evidence type="ECO:0000256" key="5">
    <source>
        <dbReference type="SAM" id="MobiDB-lite"/>
    </source>
</evidence>
<keyword evidence="2" id="KW-0812">Transmembrane</keyword>
<feature type="domain" description="Translocation and assembly module TamB C-terminal" evidence="6">
    <location>
        <begin position="962"/>
        <end position="1337"/>
    </location>
</feature>
<evidence type="ECO:0000313" key="7">
    <source>
        <dbReference type="EMBL" id="QTD44657.1"/>
    </source>
</evidence>
<dbReference type="RefSeq" id="WP_208008221.1">
    <property type="nucleotide sequence ID" value="NZ_CP071796.1"/>
</dbReference>
<dbReference type="GO" id="GO:0009306">
    <property type="term" value="P:protein secretion"/>
    <property type="evidence" value="ECO:0007669"/>
    <property type="project" value="InterPro"/>
</dbReference>
<keyword evidence="4" id="KW-0472">Membrane</keyword>
<evidence type="ECO:0000259" key="6">
    <source>
        <dbReference type="Pfam" id="PF04357"/>
    </source>
</evidence>
<sequence>MGWSLAGLLALLLLALGGVWVWTGTDGSLATALRWAGAQQPLVTDEVTGSVRGGGKVRRLVWEKEGLRVEVHDAELLWTPAALLGRTLQIDQLAASRIVIDDRRAPTEPAAGPPESFALPLNIRVKALRAGELRWAGPPPYTLSDVAGSFDYDGARHLLALDSARIEGGSYQLRAAATAHAPIRVDVALAGALSAPVPGAGAPVPLTLQATLRGPLTEMAAQADLQAAPAAPGASAPAIPALPPLAGFAPAPAAAASAPPTPVAAASAPAASADIPEAHATARITPWAAQPLPEAHARLRAVDLGAVWAEAPRTQLSGRLDIVPLPATGAAGWAVDADLANRAAGPWDQRQLPVEQLRADVTWQDGVATVRALKAQVGGGTLESTGRWAGAPAAQTGNGTWQIDTRIDGVNPARLHTQMAAFPLDGTATVSGEGAAIDFDIALQGRAQRASAPARRGESAAEALARDLRALRLRDASATGRWLDGLLTLNTLRVRTDDAQLAGNARLRPAADALGGSADLTLTAPGASASVKGELQPTTGAGTLRANIADAARALAWAQKLPGADALAGASARGSATLDGSWRGGWRDPTVQARLAAPSLDWLAPGSAAGTPPLQARGVEVTANGRLAQAQLAASGRVMQGERQLDLRLAASGGRSTPNATLAASAWKFSLGQLQAGVRDPALGAGTWQLASRGAVPLQWSPAQGGQFEAGAGELTITSPAPVSQALVAWGPARWRSGELTTTGRLTGLPFQWMERVAGPQLQEAGLTGNIVFNGDWDASLGRELRVAANLVRASGDVTVLATDAETGVQSRVAAGLRDARLTLRSEGQALHLKLVWDSERAGSIDGQLRTELAATRDAAGGTHWSWPEAAPLQGQVQARLPQISAWSVLAPPGWRLRGALAADARVAGTRAAPLVNGTVSADDVALRSIVDGLEFKDGRLRGRLDGTRLLIDEFSLQGAGDQGSGGSLRASGEAGLVDGRPQARLAATLDKLRASVRDDRQVTVSGNVQAALDGRALSANGRLRVDRALIVLPDENRPTLGDDVIVRGPDGKIMYGKEGPGAVARPTSAAGQQAAQQQARSDAARARTEASVKSGDTAPLTAKVDVQIDLGEDFRLKGMGIDTRLAGVLTLTGNGPLTELPSLRGRVQTVGGTFRAYGQQLIIQRGHITFAGQISNPTLDIIALRPNYTSDQRAGVQVMGTALLPRVRLYSEPALPDNQTLAWLLLGRPAPDTGAEAAMLQTAALALLGGREGRGLASRFGLDELSFSGGAGEGGVADASVTLGKRLSDKLYAAYEHSLAGTGGTLMIFYELSRRWTLRGQAGQNQAVDLIYRLSFD</sequence>
<evidence type="ECO:0000256" key="1">
    <source>
        <dbReference type="ARBA" id="ARBA00004167"/>
    </source>
</evidence>
<protein>
    <submittedName>
        <fullName evidence="7">Translocation/assembly module TamB domain-containing protein</fullName>
    </submittedName>
</protein>
<dbReference type="GO" id="GO:0097347">
    <property type="term" value="C:TAM protein secretion complex"/>
    <property type="evidence" value="ECO:0007669"/>
    <property type="project" value="TreeGrafter"/>
</dbReference>
<evidence type="ECO:0000256" key="4">
    <source>
        <dbReference type="ARBA" id="ARBA00023136"/>
    </source>
</evidence>
<comment type="subcellular location">
    <subcellularLocation>
        <location evidence="1">Membrane</location>
        <topology evidence="1">Single-pass membrane protein</topology>
    </subcellularLocation>
</comment>
<dbReference type="PANTHER" id="PTHR36985">
    <property type="entry name" value="TRANSLOCATION AND ASSEMBLY MODULE SUBUNIT TAMB"/>
    <property type="match status" value="1"/>
</dbReference>
<dbReference type="PANTHER" id="PTHR36985:SF1">
    <property type="entry name" value="TRANSLOCATION AND ASSEMBLY MODULE SUBUNIT TAMB"/>
    <property type="match status" value="1"/>
</dbReference>
<keyword evidence="8" id="KW-1185">Reference proteome</keyword>
<dbReference type="KEGG" id="otd:J1M35_16420"/>
<reference evidence="7" key="1">
    <citation type="submission" date="2021-03" db="EMBL/GenBank/DDBJ databases">
        <title>Ottowia sp. 27C isolated from the cloaca of a Giant Asian pond turtle (Heosemys grandis).</title>
        <authorList>
            <person name="Spergser J."/>
            <person name="Busse H.-J."/>
        </authorList>
    </citation>
    <scope>NUCLEOTIDE SEQUENCE</scope>
    <source>
        <strain evidence="7">27C</strain>
    </source>
</reference>
<dbReference type="Proteomes" id="UP000663903">
    <property type="component" value="Chromosome"/>
</dbReference>
<dbReference type="Pfam" id="PF04357">
    <property type="entry name" value="TamB"/>
    <property type="match status" value="1"/>
</dbReference>
<keyword evidence="3" id="KW-1133">Transmembrane helix</keyword>
<dbReference type="EMBL" id="CP071796">
    <property type="protein sequence ID" value="QTD44657.1"/>
    <property type="molecule type" value="Genomic_DNA"/>
</dbReference>
<dbReference type="InterPro" id="IPR007452">
    <property type="entry name" value="TamB_C"/>
</dbReference>
<evidence type="ECO:0000256" key="3">
    <source>
        <dbReference type="ARBA" id="ARBA00022989"/>
    </source>
</evidence>